<dbReference type="PANTHER" id="PTHR37419:SF1">
    <property type="entry name" value="SERINE_THREONINE-PROTEIN KINASE TOXIN HIPA"/>
    <property type="match status" value="1"/>
</dbReference>
<keyword evidence="7" id="KW-1185">Reference proteome</keyword>
<comment type="similarity">
    <text evidence="1">Belongs to the HipA Ser/Thr kinase family.</text>
</comment>
<evidence type="ECO:0000313" key="7">
    <source>
        <dbReference type="Proteomes" id="UP000562352"/>
    </source>
</evidence>
<accession>A0A841D6W8</accession>
<dbReference type="InterPro" id="IPR011009">
    <property type="entry name" value="Kinase-like_dom_sf"/>
</dbReference>
<evidence type="ECO:0000313" key="6">
    <source>
        <dbReference type="EMBL" id="MBB5963186.1"/>
    </source>
</evidence>
<dbReference type="GO" id="GO:0004674">
    <property type="term" value="F:protein serine/threonine kinase activity"/>
    <property type="evidence" value="ECO:0007669"/>
    <property type="project" value="UniProtKB-EC"/>
</dbReference>
<dbReference type="AlphaFoldDB" id="A0A841D6W8"/>
<organism evidence="6 7">
    <name type="scientific">Planomonospora venezuelensis</name>
    <dbReference type="NCBI Taxonomy" id="1999"/>
    <lineage>
        <taxon>Bacteria</taxon>
        <taxon>Bacillati</taxon>
        <taxon>Actinomycetota</taxon>
        <taxon>Actinomycetes</taxon>
        <taxon>Streptosporangiales</taxon>
        <taxon>Streptosporangiaceae</taxon>
        <taxon>Planomonospora</taxon>
    </lineage>
</organism>
<dbReference type="NCBIfam" id="TIGR03071">
    <property type="entry name" value="couple_hipA"/>
    <property type="match status" value="1"/>
</dbReference>
<dbReference type="InterPro" id="IPR052028">
    <property type="entry name" value="HipA_Ser/Thr_kinase"/>
</dbReference>
<dbReference type="SUPFAM" id="SSF56112">
    <property type="entry name" value="Protein kinase-like (PK-like)"/>
    <property type="match status" value="1"/>
</dbReference>
<evidence type="ECO:0000259" key="5">
    <source>
        <dbReference type="Pfam" id="PF13657"/>
    </source>
</evidence>
<dbReference type="InterPro" id="IPR012893">
    <property type="entry name" value="HipA-like_C"/>
</dbReference>
<name>A0A841D6W8_PLAVE</name>
<dbReference type="EC" id="2.7.11.1" evidence="6"/>
<evidence type="ECO:0000256" key="1">
    <source>
        <dbReference type="ARBA" id="ARBA00010164"/>
    </source>
</evidence>
<keyword evidence="2 6" id="KW-0808">Transferase</keyword>
<dbReference type="GO" id="GO:0005829">
    <property type="term" value="C:cytosol"/>
    <property type="evidence" value="ECO:0007669"/>
    <property type="project" value="TreeGrafter"/>
</dbReference>
<comment type="caution">
    <text evidence="6">The sequence shown here is derived from an EMBL/GenBank/DDBJ whole genome shotgun (WGS) entry which is preliminary data.</text>
</comment>
<dbReference type="RefSeq" id="WP_184941133.1">
    <property type="nucleotide sequence ID" value="NZ_BAAAWZ010000001.1"/>
</dbReference>
<dbReference type="Proteomes" id="UP000562352">
    <property type="component" value="Unassembled WGS sequence"/>
</dbReference>
<dbReference type="EMBL" id="JACHJJ010000006">
    <property type="protein sequence ID" value="MBB5963186.1"/>
    <property type="molecule type" value="Genomic_DNA"/>
</dbReference>
<dbReference type="PANTHER" id="PTHR37419">
    <property type="entry name" value="SERINE/THREONINE-PROTEIN KINASE TOXIN HIPA"/>
    <property type="match status" value="1"/>
</dbReference>
<evidence type="ECO:0000256" key="2">
    <source>
        <dbReference type="ARBA" id="ARBA00022679"/>
    </source>
</evidence>
<protein>
    <submittedName>
        <fullName evidence="6">Serine/threonine-protein kinase HipA</fullName>
        <ecNumber evidence="6">2.7.11.1</ecNumber>
    </submittedName>
</protein>
<dbReference type="Pfam" id="PF07804">
    <property type="entry name" value="HipA_C"/>
    <property type="match status" value="1"/>
</dbReference>
<feature type="domain" description="HipA-like C-terminal" evidence="4">
    <location>
        <begin position="142"/>
        <end position="380"/>
    </location>
</feature>
<dbReference type="InterPro" id="IPR017508">
    <property type="entry name" value="HipA_N1"/>
</dbReference>
<evidence type="ECO:0000256" key="3">
    <source>
        <dbReference type="ARBA" id="ARBA00022777"/>
    </source>
</evidence>
<keyword evidence="3 6" id="KW-0418">Kinase</keyword>
<proteinExistence type="inferred from homology"/>
<dbReference type="Pfam" id="PF13657">
    <property type="entry name" value="Couple_hipA"/>
    <property type="match status" value="1"/>
</dbReference>
<sequence>MALPETRFAVLLGSRRVGTLLQRGDHTRFVFSEEYLDDPGRAILGLAFEQDLAGRHAAALRLPPWFSNLLPEGVLRDWIATDRGVSAEREMELLVQVGHDLPGAVRVVSCPAGETAVPYDSDWPEPPADRDGHDRGHRELRFSLAGVALKFSMLAADDRLTLPAFGQGGDWIVKLPDRTYPHVPLNEHAMMRLAGRVGIEVPEVRLYRRDELDTLPPGVWPGEEEWAYAVRRFDRDNRRGAVHMEDLAQVRGVYPNEKYLGNYETVAALVYRRRDMAALREFARRLAFNVLVSNGDAHLKNWSLIYRDPRAPTLSPAYDLVCTSAYMGPGETLGLKLAGSRRFDTVTVRTFERLERRLGAAGAGLGDIVVDLVERVRQAWPECAGLLAGTPDIRKFVTASIEARSRTLLSGRRA</sequence>
<feature type="domain" description="HipA N-terminal subdomain 1" evidence="5">
    <location>
        <begin position="9"/>
        <end position="107"/>
    </location>
</feature>
<gene>
    <name evidence="6" type="ORF">FHS22_002460</name>
</gene>
<evidence type="ECO:0000259" key="4">
    <source>
        <dbReference type="Pfam" id="PF07804"/>
    </source>
</evidence>
<dbReference type="Gene3D" id="1.10.1070.20">
    <property type="match status" value="1"/>
</dbReference>
<reference evidence="6 7" key="1">
    <citation type="submission" date="2020-08" db="EMBL/GenBank/DDBJ databases">
        <title>Genomic Encyclopedia of Type Strains, Phase III (KMG-III): the genomes of soil and plant-associated and newly described type strains.</title>
        <authorList>
            <person name="Whitman W."/>
        </authorList>
    </citation>
    <scope>NUCLEOTIDE SEQUENCE [LARGE SCALE GENOMIC DNA]</scope>
    <source>
        <strain evidence="6 7">CECT 3303</strain>
    </source>
</reference>